<gene>
    <name evidence="6" type="ORF">PECUL_23A023483</name>
</gene>
<keyword evidence="3" id="KW-0539">Nucleus</keyword>
<accession>A0AAD1T741</accession>
<proteinExistence type="inferred from homology"/>
<dbReference type="PANTHER" id="PTHR14369:SF0">
    <property type="entry name" value="SURFEIT LOCUS PROTEIN 6"/>
    <property type="match status" value="1"/>
</dbReference>
<evidence type="ECO:0000256" key="1">
    <source>
        <dbReference type="ARBA" id="ARBA00004123"/>
    </source>
</evidence>
<dbReference type="InterPro" id="IPR029190">
    <property type="entry name" value="Rrp14/SURF6_C"/>
</dbReference>
<organism evidence="6 7">
    <name type="scientific">Pelobates cultripes</name>
    <name type="common">Western spadefoot toad</name>
    <dbReference type="NCBI Taxonomy" id="61616"/>
    <lineage>
        <taxon>Eukaryota</taxon>
        <taxon>Metazoa</taxon>
        <taxon>Chordata</taxon>
        <taxon>Craniata</taxon>
        <taxon>Vertebrata</taxon>
        <taxon>Euteleostomi</taxon>
        <taxon>Amphibia</taxon>
        <taxon>Batrachia</taxon>
        <taxon>Anura</taxon>
        <taxon>Pelobatoidea</taxon>
        <taxon>Pelobatidae</taxon>
        <taxon>Pelobates</taxon>
    </lineage>
</organism>
<comment type="subcellular location">
    <subcellularLocation>
        <location evidence="1">Nucleus</location>
    </subcellularLocation>
</comment>
<dbReference type="GO" id="GO:0003723">
    <property type="term" value="F:RNA binding"/>
    <property type="evidence" value="ECO:0007669"/>
    <property type="project" value="TreeGrafter"/>
</dbReference>
<dbReference type="PANTHER" id="PTHR14369">
    <property type="entry name" value="SURFEIT LOCUS PROTEIN 6"/>
    <property type="match status" value="1"/>
</dbReference>
<evidence type="ECO:0000256" key="3">
    <source>
        <dbReference type="ARBA" id="ARBA00023242"/>
    </source>
</evidence>
<dbReference type="InterPro" id="IPR007019">
    <property type="entry name" value="SURF6"/>
</dbReference>
<feature type="domain" description="Ribosomal RNA-processing protein 14/surfeit locus protein 6 C-terminal" evidence="5">
    <location>
        <begin position="124"/>
        <end position="316"/>
    </location>
</feature>
<sequence>MASLLKKDSYIQSLGKKVCMQQNTEFRKRKQDVNRDDTSEQSQPKKKKKKTRSRKSGGKAIQDRDAQGTVPISSLRGSKTQDSALWTTKSSFSTVDVLRKRLQEKIQESRGQVSTKGLSPEEAEKRRQRRKQERERKKRKRRELKKKAAETIEEVGSADVKQPEVVKINDSVPLVFNKVEVHDEPLNKPLKKKEKKECLKGNITPMTGKNYKQLLSRLELRNNKLEELRAKDESKALELESKIKWTNVLYKAEGVKIKDDEGMLKKALKRKEKQRDQRKRLWDKRTEHTAERMQKRQDKRRRNIQKKKLGKVNSKKDRARKKGRVMPEDLAKSNLK</sequence>
<dbReference type="EMBL" id="OW240920">
    <property type="protein sequence ID" value="CAH2316621.1"/>
    <property type="molecule type" value="Genomic_DNA"/>
</dbReference>
<dbReference type="Proteomes" id="UP001295444">
    <property type="component" value="Chromosome 09"/>
</dbReference>
<evidence type="ECO:0000259" key="5">
    <source>
        <dbReference type="Pfam" id="PF04935"/>
    </source>
</evidence>
<dbReference type="GO" id="GO:0005730">
    <property type="term" value="C:nucleolus"/>
    <property type="evidence" value="ECO:0007669"/>
    <property type="project" value="TreeGrafter"/>
</dbReference>
<dbReference type="GO" id="GO:0042274">
    <property type="term" value="P:ribosomal small subunit biogenesis"/>
    <property type="evidence" value="ECO:0007669"/>
    <property type="project" value="TreeGrafter"/>
</dbReference>
<feature type="compositionally biased region" description="Basic residues" evidence="4">
    <location>
        <begin position="126"/>
        <end position="145"/>
    </location>
</feature>
<feature type="region of interest" description="Disordered" evidence="4">
    <location>
        <begin position="107"/>
        <end position="156"/>
    </location>
</feature>
<reference evidence="6" key="1">
    <citation type="submission" date="2022-03" db="EMBL/GenBank/DDBJ databases">
        <authorList>
            <person name="Alioto T."/>
            <person name="Alioto T."/>
            <person name="Gomez Garrido J."/>
        </authorList>
    </citation>
    <scope>NUCLEOTIDE SEQUENCE</scope>
</reference>
<feature type="compositionally biased region" description="Basic and acidic residues" evidence="4">
    <location>
        <begin position="325"/>
        <end position="336"/>
    </location>
</feature>
<evidence type="ECO:0000313" key="6">
    <source>
        <dbReference type="EMBL" id="CAH2316621.1"/>
    </source>
</evidence>
<evidence type="ECO:0000256" key="2">
    <source>
        <dbReference type="ARBA" id="ARBA00005904"/>
    </source>
</evidence>
<protein>
    <submittedName>
        <fullName evidence="6">Surfeit locus 6</fullName>
    </submittedName>
</protein>
<comment type="similarity">
    <text evidence="2">Belongs to the SURF6 family.</text>
</comment>
<feature type="region of interest" description="Disordered" evidence="4">
    <location>
        <begin position="268"/>
        <end position="336"/>
    </location>
</feature>
<evidence type="ECO:0000313" key="7">
    <source>
        <dbReference type="Proteomes" id="UP001295444"/>
    </source>
</evidence>
<name>A0AAD1T741_PELCU</name>
<feature type="compositionally biased region" description="Basic and acidic residues" evidence="4">
    <location>
        <begin position="273"/>
        <end position="296"/>
    </location>
</feature>
<feature type="compositionally biased region" description="Polar residues" evidence="4">
    <location>
        <begin position="70"/>
        <end position="86"/>
    </location>
</feature>
<feature type="compositionally biased region" description="Basic residues" evidence="4">
    <location>
        <begin position="297"/>
        <end position="310"/>
    </location>
</feature>
<feature type="region of interest" description="Disordered" evidence="4">
    <location>
        <begin position="22"/>
        <end position="86"/>
    </location>
</feature>
<keyword evidence="7" id="KW-1185">Reference proteome</keyword>
<dbReference type="AlphaFoldDB" id="A0AAD1T741"/>
<dbReference type="Pfam" id="PF04935">
    <property type="entry name" value="SURF6"/>
    <property type="match status" value="1"/>
</dbReference>
<evidence type="ECO:0000256" key="4">
    <source>
        <dbReference type="SAM" id="MobiDB-lite"/>
    </source>
</evidence>
<feature type="compositionally biased region" description="Basic residues" evidence="4">
    <location>
        <begin position="44"/>
        <end position="57"/>
    </location>
</feature>
<dbReference type="GO" id="GO:0042273">
    <property type="term" value="P:ribosomal large subunit biogenesis"/>
    <property type="evidence" value="ECO:0007669"/>
    <property type="project" value="TreeGrafter"/>
</dbReference>
<dbReference type="GO" id="GO:0003677">
    <property type="term" value="F:DNA binding"/>
    <property type="evidence" value="ECO:0007669"/>
    <property type="project" value="TreeGrafter"/>
</dbReference>